<dbReference type="GO" id="GO:0005778">
    <property type="term" value="C:peroxisomal membrane"/>
    <property type="evidence" value="ECO:0007669"/>
    <property type="project" value="UniProtKB-SubCell"/>
</dbReference>
<gene>
    <name evidence="6" type="ORF">A0J61_06597</name>
</gene>
<protein>
    <recommendedName>
        <fullName evidence="8">Peroxisomal membrane protein 11C</fullName>
    </recommendedName>
</protein>
<evidence type="ECO:0000256" key="5">
    <source>
        <dbReference type="SAM" id="MobiDB-lite"/>
    </source>
</evidence>
<evidence type="ECO:0000256" key="4">
    <source>
        <dbReference type="ARBA" id="ARBA00046271"/>
    </source>
</evidence>
<dbReference type="InParanoid" id="A0A1C7N895"/>
<accession>A0A1C7N895</accession>
<keyword evidence="2" id="KW-0472">Membrane</keyword>
<dbReference type="OrthoDB" id="411017at2759"/>
<evidence type="ECO:0000313" key="6">
    <source>
        <dbReference type="EMBL" id="OBZ85350.1"/>
    </source>
</evidence>
<evidence type="ECO:0008006" key="8">
    <source>
        <dbReference type="Google" id="ProtNLM"/>
    </source>
</evidence>
<dbReference type="EMBL" id="LUGH01000406">
    <property type="protein sequence ID" value="OBZ85350.1"/>
    <property type="molecule type" value="Genomic_DNA"/>
</dbReference>
<dbReference type="Proteomes" id="UP000093000">
    <property type="component" value="Unassembled WGS sequence"/>
</dbReference>
<reference evidence="6 7" key="1">
    <citation type="submission" date="2016-03" db="EMBL/GenBank/DDBJ databases">
        <title>Choanephora cucurbitarum.</title>
        <authorList>
            <person name="Min B."/>
            <person name="Park H."/>
            <person name="Park J.-H."/>
            <person name="Shin H.-D."/>
            <person name="Choi I.-G."/>
        </authorList>
    </citation>
    <scope>NUCLEOTIDE SEQUENCE [LARGE SCALE GENOMIC DNA]</scope>
    <source>
        <strain evidence="6 7">KUS-F28377</strain>
    </source>
</reference>
<dbReference type="STRING" id="101091.A0A1C7N895"/>
<dbReference type="GO" id="GO:0016559">
    <property type="term" value="P:peroxisome fission"/>
    <property type="evidence" value="ECO:0007669"/>
    <property type="project" value="InterPro"/>
</dbReference>
<dbReference type="PANTHER" id="PTHR12652">
    <property type="entry name" value="PEROXISOMAL BIOGENESIS FACTOR 11"/>
    <property type="match status" value="1"/>
</dbReference>
<comment type="subcellular location">
    <subcellularLocation>
        <location evidence="4">Peroxisome membrane</location>
    </subcellularLocation>
</comment>
<dbReference type="AlphaFoldDB" id="A0A1C7N895"/>
<dbReference type="Pfam" id="PF05648">
    <property type="entry name" value="PEX11"/>
    <property type="match status" value="1"/>
</dbReference>
<proteinExistence type="predicted"/>
<dbReference type="InterPro" id="IPR008733">
    <property type="entry name" value="PEX11"/>
</dbReference>
<feature type="region of interest" description="Disordered" evidence="5">
    <location>
        <begin position="1"/>
        <end position="33"/>
    </location>
</feature>
<evidence type="ECO:0000313" key="7">
    <source>
        <dbReference type="Proteomes" id="UP000093000"/>
    </source>
</evidence>
<evidence type="ECO:0000256" key="2">
    <source>
        <dbReference type="ARBA" id="ARBA00023136"/>
    </source>
</evidence>
<evidence type="ECO:0000256" key="1">
    <source>
        <dbReference type="ARBA" id="ARBA00022593"/>
    </source>
</evidence>
<organism evidence="6 7">
    <name type="scientific">Choanephora cucurbitarum</name>
    <dbReference type="NCBI Taxonomy" id="101091"/>
    <lineage>
        <taxon>Eukaryota</taxon>
        <taxon>Fungi</taxon>
        <taxon>Fungi incertae sedis</taxon>
        <taxon>Mucoromycota</taxon>
        <taxon>Mucoromycotina</taxon>
        <taxon>Mucoromycetes</taxon>
        <taxon>Mucorales</taxon>
        <taxon>Mucorineae</taxon>
        <taxon>Choanephoraceae</taxon>
        <taxon>Choanephoroideae</taxon>
        <taxon>Choanephora</taxon>
    </lineage>
</organism>
<evidence type="ECO:0000256" key="3">
    <source>
        <dbReference type="ARBA" id="ARBA00023140"/>
    </source>
</evidence>
<dbReference type="PANTHER" id="PTHR12652:SF19">
    <property type="entry name" value="PEROXISOMAL BIOGENESIS FACTOR 11"/>
    <property type="match status" value="1"/>
</dbReference>
<keyword evidence="7" id="KW-1185">Reference proteome</keyword>
<name>A0A1C7N895_9FUNG</name>
<keyword evidence="1" id="KW-0962">Peroxisome biogenesis</keyword>
<sequence>MSIQQQQIQRCALPTPTASPPPEPSKIFSEKKSNRKPWPTKWLQVLQRLLKELDGRDKMMKVIQYFIKILLHYNLLKSKQWSTLASQFSMTRKVLRLGNALPSLREMRPRHDSLWNTLILSNEAVNAISDDVFCLYKLGFVGADIGYRSEMLSAYCWFAAILIDLRSAFHSHAKLCAHKADDTLEQRQKIFMAEVSIVKLMMDGIFCACDIWQPSYSSSVQAWSGFFSGALAGYKLCVKFSN</sequence>
<comment type="caution">
    <text evidence="6">The sequence shown here is derived from an EMBL/GenBank/DDBJ whole genome shotgun (WGS) entry which is preliminary data.</text>
</comment>
<keyword evidence="3" id="KW-0576">Peroxisome</keyword>